<dbReference type="RefSeq" id="WP_145830753.1">
    <property type="nucleotide sequence ID" value="NZ_BOMX01000008.1"/>
</dbReference>
<proteinExistence type="predicted"/>
<name>A0A561WN79_ACTTI</name>
<keyword evidence="2" id="KW-0472">Membrane</keyword>
<accession>A0A561WN79</accession>
<dbReference type="EMBL" id="VIWY01000001">
    <property type="protein sequence ID" value="TWG25304.1"/>
    <property type="molecule type" value="Genomic_DNA"/>
</dbReference>
<keyword evidence="2" id="KW-0812">Transmembrane</keyword>
<protein>
    <submittedName>
        <fullName evidence="3">Gpi18-like mannosyltransferase</fullName>
    </submittedName>
</protein>
<comment type="caution">
    <text evidence="3">The sequence shown here is derived from an EMBL/GenBank/DDBJ whole genome shotgun (WGS) entry which is preliminary data.</text>
</comment>
<feature type="transmembrane region" description="Helical" evidence="2">
    <location>
        <begin position="109"/>
        <end position="127"/>
    </location>
</feature>
<feature type="transmembrane region" description="Helical" evidence="2">
    <location>
        <begin position="356"/>
        <end position="374"/>
    </location>
</feature>
<feature type="compositionally biased region" description="Low complexity" evidence="1">
    <location>
        <begin position="383"/>
        <end position="423"/>
    </location>
</feature>
<evidence type="ECO:0000313" key="4">
    <source>
        <dbReference type="Proteomes" id="UP000320239"/>
    </source>
</evidence>
<dbReference type="OrthoDB" id="9776737at2"/>
<keyword evidence="3" id="KW-0328">Glycosyltransferase</keyword>
<feature type="transmembrane region" description="Helical" evidence="2">
    <location>
        <begin position="258"/>
        <end position="279"/>
    </location>
</feature>
<dbReference type="GO" id="GO:0016757">
    <property type="term" value="F:glycosyltransferase activity"/>
    <property type="evidence" value="ECO:0007669"/>
    <property type="project" value="UniProtKB-KW"/>
</dbReference>
<dbReference type="Proteomes" id="UP000320239">
    <property type="component" value="Unassembled WGS sequence"/>
</dbReference>
<reference evidence="3 4" key="1">
    <citation type="submission" date="2019-06" db="EMBL/GenBank/DDBJ databases">
        <title>Sequencing the genomes of 1000 actinobacteria strains.</title>
        <authorList>
            <person name="Klenk H.-P."/>
        </authorList>
    </citation>
    <scope>NUCLEOTIDE SEQUENCE [LARGE SCALE GENOMIC DNA]</scope>
    <source>
        <strain evidence="3 4">DSM 43866</strain>
    </source>
</reference>
<evidence type="ECO:0000256" key="1">
    <source>
        <dbReference type="SAM" id="MobiDB-lite"/>
    </source>
</evidence>
<evidence type="ECO:0000256" key="2">
    <source>
        <dbReference type="SAM" id="Phobius"/>
    </source>
</evidence>
<keyword evidence="2" id="KW-1133">Transmembrane helix</keyword>
<sequence length="430" mass="46509">MRNRLDRRLASEALLVLALIAVAALARYAGRHEQTEDMRIFTAWYRKLLAAGGFEGLGKEIGNYNAPFLYLLWAASLLPGSITIKIKLVWTAFDVLLAFFTYRLAAFRWGVRAGVAGALIMVLLPTVVINASFYGQMDAMWASFALGGVHFLVRGKPWHCVVFCTVALAVKPQGVFIFPLLALMVLAGSMRLLPLVAAPVTWVLLDLPAILLGRDPVELLTIYDPARQSVHVPALTSNAPSVWTFFPFTARADTVRNLAYLFTAALVLGLIYVLVARGIRMDATRIVTAAAAFAIGVPFLMPGMHERYFFLADVLSLVLAIYRPRLWYVPMLVQAASLLMYQPFLFGRNDKIIDPMIPAGFMLAALVVTVHTLVRDVFGAPAGAPEPAAPEPAAQEPAAQEPAAQEPAAGGDPEPAAPARAGESLAASPA</sequence>
<feature type="transmembrane region" description="Helical" evidence="2">
    <location>
        <begin position="285"/>
        <end position="305"/>
    </location>
</feature>
<organism evidence="3 4">
    <name type="scientific">Actinoplanes teichomyceticus</name>
    <dbReference type="NCBI Taxonomy" id="1867"/>
    <lineage>
        <taxon>Bacteria</taxon>
        <taxon>Bacillati</taxon>
        <taxon>Actinomycetota</taxon>
        <taxon>Actinomycetes</taxon>
        <taxon>Micromonosporales</taxon>
        <taxon>Micromonosporaceae</taxon>
        <taxon>Actinoplanes</taxon>
    </lineage>
</organism>
<keyword evidence="3" id="KW-0808">Transferase</keyword>
<feature type="transmembrane region" description="Helical" evidence="2">
    <location>
        <begin position="326"/>
        <end position="344"/>
    </location>
</feature>
<gene>
    <name evidence="3" type="ORF">FHX34_101270</name>
</gene>
<feature type="transmembrane region" description="Helical" evidence="2">
    <location>
        <begin position="70"/>
        <end position="97"/>
    </location>
</feature>
<evidence type="ECO:0000313" key="3">
    <source>
        <dbReference type="EMBL" id="TWG25304.1"/>
    </source>
</evidence>
<feature type="transmembrane region" description="Helical" evidence="2">
    <location>
        <begin position="160"/>
        <end position="186"/>
    </location>
</feature>
<keyword evidence="4" id="KW-1185">Reference proteome</keyword>
<dbReference type="AlphaFoldDB" id="A0A561WN79"/>
<feature type="region of interest" description="Disordered" evidence="1">
    <location>
        <begin position="383"/>
        <end position="430"/>
    </location>
</feature>